<dbReference type="SUPFAM" id="SSF46785">
    <property type="entry name" value="Winged helix' DNA-binding domain"/>
    <property type="match status" value="1"/>
</dbReference>
<evidence type="ECO:0000256" key="4">
    <source>
        <dbReference type="ARBA" id="ARBA00023125"/>
    </source>
</evidence>
<dbReference type="InterPro" id="IPR050950">
    <property type="entry name" value="HTH-type_LysR_regulators"/>
</dbReference>
<reference evidence="7 8" key="1">
    <citation type="submission" date="2015-11" db="EMBL/GenBank/DDBJ databases">
        <title>Draft Genome Sequence of the Strain BR 10303 (Bradyrhizobium sp.) isolated from nodules of Centrolobium paraense.</title>
        <authorList>
            <person name="Zelli J.E."/>
            <person name="Simoes-Araujo J.L."/>
            <person name="Barauna A.C."/>
            <person name="Silva K."/>
        </authorList>
    </citation>
    <scope>NUCLEOTIDE SEQUENCE [LARGE SCALE GENOMIC DNA]</scope>
    <source>
        <strain evidence="7 8">BR 10303</strain>
    </source>
</reference>
<evidence type="ECO:0000256" key="2">
    <source>
        <dbReference type="ARBA" id="ARBA00009437"/>
    </source>
</evidence>
<dbReference type="OrthoDB" id="7809623at2"/>
<organism evidence="7 8">
    <name type="scientific">Bradyrhizobium macuxiense</name>
    <dbReference type="NCBI Taxonomy" id="1755647"/>
    <lineage>
        <taxon>Bacteria</taxon>
        <taxon>Pseudomonadati</taxon>
        <taxon>Pseudomonadota</taxon>
        <taxon>Alphaproteobacteria</taxon>
        <taxon>Hyphomicrobiales</taxon>
        <taxon>Nitrobacteraceae</taxon>
        <taxon>Bradyrhizobium</taxon>
    </lineage>
</organism>
<dbReference type="PANTHER" id="PTHR30419">
    <property type="entry name" value="HTH-TYPE TRANSCRIPTIONAL REGULATOR YBHD"/>
    <property type="match status" value="1"/>
</dbReference>
<dbReference type="InterPro" id="IPR036390">
    <property type="entry name" value="WH_DNA-bd_sf"/>
</dbReference>
<evidence type="ECO:0000256" key="5">
    <source>
        <dbReference type="ARBA" id="ARBA00023163"/>
    </source>
</evidence>
<evidence type="ECO:0000256" key="1">
    <source>
        <dbReference type="ARBA" id="ARBA00003502"/>
    </source>
</evidence>
<feature type="domain" description="HTH lysR-type" evidence="6">
    <location>
        <begin position="5"/>
        <end position="62"/>
    </location>
</feature>
<dbReference type="InterPro" id="IPR036388">
    <property type="entry name" value="WH-like_DNA-bd_sf"/>
</dbReference>
<dbReference type="SUPFAM" id="SSF53850">
    <property type="entry name" value="Periplasmic binding protein-like II"/>
    <property type="match status" value="1"/>
</dbReference>
<evidence type="ECO:0000259" key="6">
    <source>
        <dbReference type="PROSITE" id="PS50931"/>
    </source>
</evidence>
<dbReference type="Pfam" id="PF03466">
    <property type="entry name" value="LysR_substrate"/>
    <property type="match status" value="1"/>
</dbReference>
<keyword evidence="3" id="KW-0805">Transcription regulation</keyword>
<evidence type="ECO:0000313" key="7">
    <source>
        <dbReference type="EMBL" id="KWV46990.1"/>
    </source>
</evidence>
<dbReference type="RefSeq" id="WP_066514160.1">
    <property type="nucleotide sequence ID" value="NZ_LNCU01000115.1"/>
</dbReference>
<evidence type="ECO:0000256" key="3">
    <source>
        <dbReference type="ARBA" id="ARBA00023015"/>
    </source>
</evidence>
<comment type="function">
    <text evidence="1">NodD regulates the expression of the nodABCFE genes which encode other nodulation proteins. NodD is also a negative regulator of its own expression. Binds flavonoids as inducers.</text>
</comment>
<dbReference type="GO" id="GO:0005829">
    <property type="term" value="C:cytosol"/>
    <property type="evidence" value="ECO:0007669"/>
    <property type="project" value="TreeGrafter"/>
</dbReference>
<dbReference type="GO" id="GO:0003677">
    <property type="term" value="F:DNA binding"/>
    <property type="evidence" value="ECO:0007669"/>
    <property type="project" value="UniProtKB-KW"/>
</dbReference>
<dbReference type="AlphaFoldDB" id="A0A109JDM6"/>
<comment type="caution">
    <text evidence="7">The sequence shown here is derived from an EMBL/GenBank/DDBJ whole genome shotgun (WGS) entry which is preliminary data.</text>
</comment>
<keyword evidence="4" id="KW-0238">DNA-binding</keyword>
<dbReference type="Gene3D" id="3.40.190.290">
    <property type="match status" value="1"/>
</dbReference>
<keyword evidence="8" id="KW-1185">Reference proteome</keyword>
<dbReference type="GO" id="GO:0003700">
    <property type="term" value="F:DNA-binding transcription factor activity"/>
    <property type="evidence" value="ECO:0007669"/>
    <property type="project" value="InterPro"/>
</dbReference>
<dbReference type="PROSITE" id="PS50931">
    <property type="entry name" value="HTH_LYSR"/>
    <property type="match status" value="1"/>
</dbReference>
<dbReference type="EMBL" id="LNCU01000115">
    <property type="protein sequence ID" value="KWV46990.1"/>
    <property type="molecule type" value="Genomic_DNA"/>
</dbReference>
<proteinExistence type="inferred from homology"/>
<evidence type="ECO:0000313" key="8">
    <source>
        <dbReference type="Proteomes" id="UP000057737"/>
    </source>
</evidence>
<gene>
    <name evidence="7" type="ORF">AS156_21265</name>
</gene>
<dbReference type="Proteomes" id="UP000057737">
    <property type="component" value="Unassembled WGS sequence"/>
</dbReference>
<keyword evidence="5" id="KW-0804">Transcription</keyword>
<protein>
    <recommendedName>
        <fullName evidence="6">HTH lysR-type domain-containing protein</fullName>
    </recommendedName>
</protein>
<dbReference type="PANTHER" id="PTHR30419:SF8">
    <property type="entry name" value="NITROGEN ASSIMILATION TRANSCRIPTIONAL ACTIVATOR-RELATED"/>
    <property type="match status" value="1"/>
</dbReference>
<dbReference type="InterPro" id="IPR000847">
    <property type="entry name" value="LysR_HTH_N"/>
</dbReference>
<dbReference type="Gene3D" id="1.10.10.10">
    <property type="entry name" value="Winged helix-like DNA-binding domain superfamily/Winged helix DNA-binding domain"/>
    <property type="match status" value="1"/>
</dbReference>
<accession>A0A109JDM6</accession>
<name>A0A109JDM6_9BRAD</name>
<dbReference type="InterPro" id="IPR005119">
    <property type="entry name" value="LysR_subst-bd"/>
</dbReference>
<dbReference type="Pfam" id="PF00126">
    <property type="entry name" value="HTH_1"/>
    <property type="match status" value="1"/>
</dbReference>
<comment type="similarity">
    <text evidence="2">Belongs to the LysR transcriptional regulatory family.</text>
</comment>
<sequence length="311" mass="34659">MIKDLKLRQLRLLVALDSERKLQLAAERLNITQSAASKMLAEIEALARVPLFERTARGVEPTAYGAILIRGGKSVLADLDQVTDEFAGYKSGELGTVSIGTVARPCADLVIEVIEYLGKKHQRVNITLDVSTSPPLIERLLALEFDFVVARIPADVDPRQFDYYEIGAEEAALLVRAEHPLADSELVELEDMVDQQWVCQPQGSFMRQALERLFYSRGVTPPRRIINTESFLASVGIAARIDAIVPVPMLIFDLVDPERFRKLRIRDQLMLESYGLIRLRKRTLSPAATLVFDAMMRLGVPNGRSASNGQS</sequence>